<dbReference type="OrthoDB" id="9765926at2"/>
<dbReference type="InterPro" id="IPR026341">
    <property type="entry name" value="T9SS_type_B"/>
</dbReference>
<dbReference type="Proteomes" id="UP000219559">
    <property type="component" value="Unassembled WGS sequence"/>
</dbReference>
<evidence type="ECO:0000256" key="1">
    <source>
        <dbReference type="SAM" id="SignalP"/>
    </source>
</evidence>
<feature type="domain" description="Ig-like" evidence="2">
    <location>
        <begin position="1668"/>
        <end position="1747"/>
    </location>
</feature>
<dbReference type="Pfam" id="PF19081">
    <property type="entry name" value="Ig_7"/>
    <property type="match status" value="3"/>
</dbReference>
<sequence>MRTLICLLIVALSPYYLSAQDTDGDLVLDIVDLDDDNDGILDSNECQIPIANFSFEAPAAYALGPEWIHSGIGTAGNHDLDPTNYPTAPNGVQFLFLNTFDQTGSVTLNSFSKTFEPGNYIVTVAIGDGIDDAQYRNDGQSTIEIGYGVDAASFVPLNNLVVDGNNTPPGTWTDFTFDTNIPIGSPALGQGILIRISHTGSNIAVHGNTVRSWSGNYDNIRVEKDTDGDGASDCIDLDSDGDTCPDVEEAGYINSGIGTLAGTGFDPQGQVTGYVVGYDQTSGYVVDSTSHCGENNDYDNDGVENNIDQDDDNDGILDSFECDIPITNGNFNNIAGWNPNVDTGTYGIETIIDGSNYFASPEGTGYLYINGNRELSLITAGASFEPGDYIVSLLVGDGLDYSNLFRNDGQSTIEIGFDDGTGFVPAGNNGTFIVEPWQTPNGSWTKFTFTTTILPGDPALNYGVLLRIGHLANLPMLQGAGNYDDLRVVLDRNRDGIPDCYSPDFDGDGCFDVDEAGFTNSGTNTLAGTGIDPLNGLVTGNTDGYTGSDSSVTDSSLNQCTINNDFDGDSVNNSVDLDDDNDGILDIYECEIPIANFSFENSNLPANPVSNWTYFPGTNPGNYGIEDPLAIDGSNYPNADDGNTYLFINGDGSLVLNTVYATYEIGHYDLNIRIGDGLDFGNQFRNDGRSIIELGYHDGDPNNFQALPTGIITVESYETPAGLWKSFEVNGMVNAGDPSLGQAIAVRITHVSNIGANQMQGNYDLLTIVKDSDGDGFKDCVDLDSDNDSCFDVTEAGHLGNGTGTLIGTGINADGTVAGYQTGYLGNEAAVLDPTVVSCTPLDTDNDLVLDGNKFYLDGSNNLQFDLDLDDDNDGISDLNEGCQMTSGTNRGFYNFEFPGNNFVSGGGFPFNSVVDFWYNVSGTGAGVHLLNADTFGGLSPNFRKDGSRLVDLPDPNYDNDSYLYLNGTTTITQTSSAIILEEGSYIVTIAIGDELDMVDSFRNDGTSLIEAGYNSGGGFVPLGTLTVEGHETPNGTWKDFSFSITATPASIGNDLFFRITHTQNTALNQQRGSYDHIRVNFDYDGDGIPDCLDSDSDNDGCPDTTEAGYNNPDNDDYLGDGVPVVNANGLITSDGSGYGTPVSPEVTDYADPVTITTALNDLTLCEGGSATFTLTANRAGGAIIVYDWALSTDGGTTYTALSDLGDVSGTTTNSLTVANINPTQNGHFYRVRARGNDYQCYEESIAQLTVNALPSAVTLSPANTSVCIGENSSFNISGGDANAIVTYSFDGGTTTATINLDATGNASIPANAIAVNTTLSIVSIQNSTNTCTLTPAPTIEATIVANQIPALTSATYACAADLSTYEVNLSLNAGTITSVSEGVLTGNTVSGITSGNDLTYTVDNNGCIRNLTYTAPDCSCPTILEPTNPTSTAICNGNPNSPISVQLDPTGLGDAIEWFDSPSGGTLLGTGLSYTSTETTAGTYTYYAEAVQTVSNCRSNRVLVEFTIHPSVTAQVFSDVQACDSYTLPALNPGNRYFTNTGGTGAELFPGDIVNSSQTIYVYIETGTTPNCTDESSFLVNVGTTPAIDGASYSCAPDLSTYDVTFTLNAGTITSVSEGALTGNTVSGITAGNDLDITVDSNGCIRILTYTAPDCSCPTIALPINAVSSAICEGTPNIPVSVELDPTGLGNQVMWYDAPTAGLLIGTGTTFTPTVTAVGNYSYYAEAIQTVSGCSSASRLQVDYTIHASVTAQVLPDIASCDSYELPVLTPGNFYFAESNGGGTPYSPGDLITSDQTIYIYNQSGTTPNCTDESSFNITINPTPTVTLEDTNCAPDRTSYRVTFSVSSNTAMVSTNVGIINGNTISDIPAGLDLQISVSENGCTYTENVIAPDCSCPQLDAPIAVDNYEICENQPSPSLNVLLPTTGGDTIEWYDQPIGGNLLATGTNYTPVINGQGTYSYYAQTTEAASNCTSDTRTQVNLEVYPLPIVDILPNQESCETYTLPPLSLNNQYYANSGGIGQPLAEGQRIAASTTLFIVARNPNLPDCFTESSFDITILEEPTISLPDETFLCAEPGQFIEIGTDLGPGYRYNWTPNNDPDNDGVENPIFRVTEAGTYTLQVYQVGAQSECGGSIVHTSEVIGTLRPLTVEAEVTAEGYQLNAGNRVRAVVNNDDLLYDQFEYSLDMPDGPFQVDNYFTNVPGGLHRIYVKGLSDCGDVISSEPFLIVNYPTVFTPNGDGNNETWHVLGTNNPNITQNVSIRIFDRQGTLMAVLDPLGPGWDGTFNSRPVPASDYWFSTELYDRISEKTIQFKGHFSLVR</sequence>
<gene>
    <name evidence="3" type="ORF">B7P33_18455</name>
</gene>
<dbReference type="RefSeq" id="WP_097443702.1">
    <property type="nucleotide sequence ID" value="NZ_NBWU01000008.1"/>
</dbReference>
<protein>
    <recommendedName>
        <fullName evidence="2">Ig-like domain-containing protein</fullName>
    </recommendedName>
</protein>
<evidence type="ECO:0000313" key="4">
    <source>
        <dbReference type="Proteomes" id="UP000219559"/>
    </source>
</evidence>
<feature type="signal peptide" evidence="1">
    <location>
        <begin position="1"/>
        <end position="19"/>
    </location>
</feature>
<feature type="domain" description="Ig-like" evidence="2">
    <location>
        <begin position="1427"/>
        <end position="1511"/>
    </location>
</feature>
<keyword evidence="4" id="KW-1185">Reference proteome</keyword>
<accession>A0A2A4G4F1</accession>
<reference evidence="3 4" key="1">
    <citation type="submission" date="2017-04" db="EMBL/GenBank/DDBJ databases">
        <title>A new member of the family Flavobacteriaceae isolated from ascidians.</title>
        <authorList>
            <person name="Chen L."/>
        </authorList>
    </citation>
    <scope>NUCLEOTIDE SEQUENCE [LARGE SCALE GENOMIC DNA]</scope>
    <source>
        <strain evidence="3 4">HQA918</strain>
    </source>
</reference>
<feature type="domain" description="Ig-like" evidence="2">
    <location>
        <begin position="1902"/>
        <end position="1987"/>
    </location>
</feature>
<organism evidence="3 4">
    <name type="scientific">Sediminicola luteus</name>
    <dbReference type="NCBI Taxonomy" id="319238"/>
    <lineage>
        <taxon>Bacteria</taxon>
        <taxon>Pseudomonadati</taxon>
        <taxon>Bacteroidota</taxon>
        <taxon>Flavobacteriia</taxon>
        <taxon>Flavobacteriales</taxon>
        <taxon>Flavobacteriaceae</taxon>
        <taxon>Sediminicola</taxon>
    </lineage>
</organism>
<feature type="chain" id="PRO_5013150339" description="Ig-like domain-containing protein" evidence="1">
    <location>
        <begin position="20"/>
        <end position="2321"/>
    </location>
</feature>
<dbReference type="Pfam" id="PF13585">
    <property type="entry name" value="CHU_C"/>
    <property type="match status" value="1"/>
</dbReference>
<dbReference type="InterPro" id="IPR044023">
    <property type="entry name" value="Ig_7"/>
</dbReference>
<proteinExistence type="predicted"/>
<keyword evidence="1" id="KW-0732">Signal</keyword>
<dbReference type="NCBIfam" id="TIGR04131">
    <property type="entry name" value="Bac_Flav_CTERM"/>
    <property type="match status" value="1"/>
</dbReference>
<name>A0A2A4G4F1_9FLAO</name>
<comment type="caution">
    <text evidence="3">The sequence shown here is derived from an EMBL/GenBank/DDBJ whole genome shotgun (WGS) entry which is preliminary data.</text>
</comment>
<evidence type="ECO:0000259" key="2">
    <source>
        <dbReference type="Pfam" id="PF19081"/>
    </source>
</evidence>
<evidence type="ECO:0000313" key="3">
    <source>
        <dbReference type="EMBL" id="PCE62615.1"/>
    </source>
</evidence>
<dbReference type="EMBL" id="NBWU01000008">
    <property type="protein sequence ID" value="PCE62615.1"/>
    <property type="molecule type" value="Genomic_DNA"/>
</dbReference>